<dbReference type="AlphaFoldDB" id="A0AAN5C2E4"/>
<organism evidence="2 3">
    <name type="scientific">Aspergillus oryzae</name>
    <name type="common">Yellow koji mold</name>
    <dbReference type="NCBI Taxonomy" id="5062"/>
    <lineage>
        <taxon>Eukaryota</taxon>
        <taxon>Fungi</taxon>
        <taxon>Dikarya</taxon>
        <taxon>Ascomycota</taxon>
        <taxon>Pezizomycotina</taxon>
        <taxon>Eurotiomycetes</taxon>
        <taxon>Eurotiomycetidae</taxon>
        <taxon>Eurotiales</taxon>
        <taxon>Aspergillaceae</taxon>
        <taxon>Aspergillus</taxon>
        <taxon>Aspergillus subgen. Circumdati</taxon>
    </lineage>
</organism>
<evidence type="ECO:0000313" key="3">
    <source>
        <dbReference type="Proteomes" id="UP001165205"/>
    </source>
</evidence>
<sequence>MQRIHATNRQGPSDGSSVGPNENIPIATPRCSFGITSAMVPTPIVNGAEPAHPARNLNARNITVPVDLAQPIVKPKNMRLHTWYGMRRP</sequence>
<feature type="region of interest" description="Disordered" evidence="1">
    <location>
        <begin position="1"/>
        <end position="25"/>
    </location>
</feature>
<feature type="compositionally biased region" description="Polar residues" evidence="1">
    <location>
        <begin position="1"/>
        <end position="20"/>
    </location>
</feature>
<dbReference type="Proteomes" id="UP001165205">
    <property type="component" value="Unassembled WGS sequence"/>
</dbReference>
<evidence type="ECO:0000313" key="2">
    <source>
        <dbReference type="EMBL" id="GMG36440.1"/>
    </source>
</evidence>
<dbReference type="EMBL" id="BSYA01000200">
    <property type="protein sequence ID" value="GMG36440.1"/>
    <property type="molecule type" value="Genomic_DNA"/>
</dbReference>
<evidence type="ECO:0000256" key="1">
    <source>
        <dbReference type="SAM" id="MobiDB-lite"/>
    </source>
</evidence>
<proteinExistence type="predicted"/>
<name>A0AAN5C2E4_ASPOZ</name>
<reference evidence="2" key="1">
    <citation type="submission" date="2023-04" db="EMBL/GenBank/DDBJ databases">
        <title>Aspergillus oryzae NBRC 4228.</title>
        <authorList>
            <person name="Ichikawa N."/>
            <person name="Sato H."/>
            <person name="Tonouchi N."/>
        </authorList>
    </citation>
    <scope>NUCLEOTIDE SEQUENCE</scope>
    <source>
        <strain evidence="2">NBRC 4228</strain>
    </source>
</reference>
<protein>
    <submittedName>
        <fullName evidence="2">Unnamed protein product</fullName>
    </submittedName>
</protein>
<comment type="caution">
    <text evidence="2">The sequence shown here is derived from an EMBL/GenBank/DDBJ whole genome shotgun (WGS) entry which is preliminary data.</text>
</comment>
<gene>
    <name evidence="2" type="ORF">Aory04_001147100</name>
</gene>
<accession>A0AAN5C2E4</accession>